<accession>A0AAV2P127</accession>
<evidence type="ECO:0000313" key="2">
    <source>
        <dbReference type="EMBL" id="CAL1685694.1"/>
    </source>
</evidence>
<proteinExistence type="predicted"/>
<dbReference type="Proteomes" id="UP001497644">
    <property type="component" value="Chromosome 6"/>
</dbReference>
<dbReference type="AlphaFoldDB" id="A0AAV2P127"/>
<feature type="region of interest" description="Disordered" evidence="1">
    <location>
        <begin position="1"/>
        <end position="22"/>
    </location>
</feature>
<feature type="compositionally biased region" description="Polar residues" evidence="1">
    <location>
        <begin position="1"/>
        <end position="12"/>
    </location>
</feature>
<sequence>MALWRSQGSTPASLGWGRSSRDVNSIGGTDYTGILLFPKIQGGVGVSDTVGWIWCPPAQSSSFSSAEGCLWERRLYRVRAV</sequence>
<evidence type="ECO:0000256" key="1">
    <source>
        <dbReference type="SAM" id="MobiDB-lite"/>
    </source>
</evidence>
<dbReference type="EMBL" id="OZ034829">
    <property type="protein sequence ID" value="CAL1685694.1"/>
    <property type="molecule type" value="Genomic_DNA"/>
</dbReference>
<organism evidence="2 3">
    <name type="scientific">Lasius platythorax</name>
    <dbReference type="NCBI Taxonomy" id="488582"/>
    <lineage>
        <taxon>Eukaryota</taxon>
        <taxon>Metazoa</taxon>
        <taxon>Ecdysozoa</taxon>
        <taxon>Arthropoda</taxon>
        <taxon>Hexapoda</taxon>
        <taxon>Insecta</taxon>
        <taxon>Pterygota</taxon>
        <taxon>Neoptera</taxon>
        <taxon>Endopterygota</taxon>
        <taxon>Hymenoptera</taxon>
        <taxon>Apocrita</taxon>
        <taxon>Aculeata</taxon>
        <taxon>Formicoidea</taxon>
        <taxon>Formicidae</taxon>
        <taxon>Formicinae</taxon>
        <taxon>Lasius</taxon>
        <taxon>Lasius</taxon>
    </lineage>
</organism>
<reference evidence="2" key="1">
    <citation type="submission" date="2024-04" db="EMBL/GenBank/DDBJ databases">
        <authorList>
            <consortium name="Molecular Ecology Group"/>
        </authorList>
    </citation>
    <scope>NUCLEOTIDE SEQUENCE</scope>
</reference>
<keyword evidence="3" id="KW-1185">Reference proteome</keyword>
<gene>
    <name evidence="2" type="ORF">LPLAT_LOCUS11126</name>
</gene>
<evidence type="ECO:0000313" key="3">
    <source>
        <dbReference type="Proteomes" id="UP001497644"/>
    </source>
</evidence>
<protein>
    <submittedName>
        <fullName evidence="2">Uncharacterized protein</fullName>
    </submittedName>
</protein>
<name>A0AAV2P127_9HYME</name>